<feature type="disulfide bond" evidence="2">
    <location>
        <begin position="432"/>
        <end position="445"/>
    </location>
</feature>
<sequence length="498" mass="54753">MARAPLLLLPPLLIANSFFLVIANEPPPPSQTTVTIDPNTVLVLFGTRHGNRNPEKFVDSPKSWGQEGELELTSIGKRQAYGLGKEIRSFIGSFINGNYLPAQAKFYSSSANRCQMTLQSALAGVFDPSDWADWNTDQLDHWSPVPYSIDDPLLRMYSVKGCVNSDKAWDPISKDSLPDLRELVERSKPLLDYMKERDGRDPTISSAADIADNIINMDFYNATYPEWLANPSLSGYNPSTIRRAYLSFAENHMNRCASYKPCRDMMGGLWANHIINSLESAASGSGKTKLIGYASHTEVTLSVMILLGIQKSELTTSAGFVIELRNSTVPPHVRLLQHDPNPIDDHVIYPAHLVPELSSKSDSDGWMPLSALKEYVSPTSFSDWESQCGINHCSLPSSSQSSSLHNSAVSSSNCLDSLPPLECTELMDTLGCDHPHPQSYCRKTCLCSNSPLSQSQSDSQSLSLSQLVPSSSVISSVPISYQTFPEGSYSGSYIFYGK</sequence>
<dbReference type="PANTHER" id="PTHR11567:SF29">
    <property type="entry name" value="ACID PHOSPHATASE FAMILY"/>
    <property type="match status" value="1"/>
</dbReference>
<dbReference type="AlphaFoldDB" id="A0AAV5SM61"/>
<evidence type="ECO:0000313" key="6">
    <source>
        <dbReference type="Proteomes" id="UP001432027"/>
    </source>
</evidence>
<accession>A0AAV5SM61</accession>
<dbReference type="InterPro" id="IPR003582">
    <property type="entry name" value="ShKT_dom"/>
</dbReference>
<protein>
    <recommendedName>
        <fullName evidence="4">ShKT domain-containing protein</fullName>
    </recommendedName>
</protein>
<proteinExistence type="inferred from homology"/>
<feature type="disulfide bond" evidence="2">
    <location>
        <begin position="423"/>
        <end position="441"/>
    </location>
</feature>
<evidence type="ECO:0000313" key="5">
    <source>
        <dbReference type="EMBL" id="GMS84331.1"/>
    </source>
</evidence>
<dbReference type="Gene3D" id="3.40.50.1240">
    <property type="entry name" value="Phosphoglycerate mutase-like"/>
    <property type="match status" value="1"/>
</dbReference>
<evidence type="ECO:0000256" key="1">
    <source>
        <dbReference type="ARBA" id="ARBA00005375"/>
    </source>
</evidence>
<comment type="caution">
    <text evidence="5">The sequence shown here is derived from an EMBL/GenBank/DDBJ whole genome shotgun (WGS) entry which is preliminary data.</text>
</comment>
<evidence type="ECO:0000256" key="2">
    <source>
        <dbReference type="PROSITE-ProRule" id="PRU01005"/>
    </source>
</evidence>
<comment type="caution">
    <text evidence="2">Lacks conserved residue(s) required for the propagation of feature annotation.</text>
</comment>
<dbReference type="PANTHER" id="PTHR11567">
    <property type="entry name" value="ACID PHOSPHATASE-RELATED"/>
    <property type="match status" value="1"/>
</dbReference>
<dbReference type="CDD" id="cd07061">
    <property type="entry name" value="HP_HAP_like"/>
    <property type="match status" value="1"/>
</dbReference>
<name>A0AAV5SM61_9BILA</name>
<dbReference type="SUPFAM" id="SSF53254">
    <property type="entry name" value="Phosphoglycerate mutase-like"/>
    <property type="match status" value="1"/>
</dbReference>
<comment type="similarity">
    <text evidence="1">Belongs to the histidine acid phosphatase family.</text>
</comment>
<reference evidence="5" key="1">
    <citation type="submission" date="2023-10" db="EMBL/GenBank/DDBJ databases">
        <title>Genome assembly of Pristionchus species.</title>
        <authorList>
            <person name="Yoshida K."/>
            <person name="Sommer R.J."/>
        </authorList>
    </citation>
    <scope>NUCLEOTIDE SEQUENCE</scope>
    <source>
        <strain evidence="5">RS0144</strain>
    </source>
</reference>
<keyword evidence="6" id="KW-1185">Reference proteome</keyword>
<feature type="chain" id="PRO_5043887696" description="ShKT domain-containing protein" evidence="3">
    <location>
        <begin position="24"/>
        <end position="498"/>
    </location>
</feature>
<dbReference type="InterPro" id="IPR000560">
    <property type="entry name" value="His_Pase_clade-2"/>
</dbReference>
<organism evidence="5 6">
    <name type="scientific">Pristionchus entomophagus</name>
    <dbReference type="NCBI Taxonomy" id="358040"/>
    <lineage>
        <taxon>Eukaryota</taxon>
        <taxon>Metazoa</taxon>
        <taxon>Ecdysozoa</taxon>
        <taxon>Nematoda</taxon>
        <taxon>Chromadorea</taxon>
        <taxon>Rhabditida</taxon>
        <taxon>Rhabditina</taxon>
        <taxon>Diplogasteromorpha</taxon>
        <taxon>Diplogasteroidea</taxon>
        <taxon>Neodiplogasteridae</taxon>
        <taxon>Pristionchus</taxon>
    </lineage>
</organism>
<feature type="domain" description="ShKT" evidence="4">
    <location>
        <begin position="414"/>
        <end position="447"/>
    </location>
</feature>
<keyword evidence="3" id="KW-0732">Signal</keyword>
<gene>
    <name evidence="5" type="ORF">PENTCL1PPCAC_6506</name>
</gene>
<feature type="signal peptide" evidence="3">
    <location>
        <begin position="1"/>
        <end position="23"/>
    </location>
</feature>
<dbReference type="PROSITE" id="PS51670">
    <property type="entry name" value="SHKT"/>
    <property type="match status" value="1"/>
</dbReference>
<keyword evidence="2" id="KW-1015">Disulfide bond</keyword>
<dbReference type="Pfam" id="PF00328">
    <property type="entry name" value="His_Phos_2"/>
    <property type="match status" value="1"/>
</dbReference>
<dbReference type="GO" id="GO:0016791">
    <property type="term" value="F:phosphatase activity"/>
    <property type="evidence" value="ECO:0007669"/>
    <property type="project" value="TreeGrafter"/>
</dbReference>
<dbReference type="Proteomes" id="UP001432027">
    <property type="component" value="Unassembled WGS sequence"/>
</dbReference>
<evidence type="ECO:0000256" key="3">
    <source>
        <dbReference type="SAM" id="SignalP"/>
    </source>
</evidence>
<evidence type="ECO:0000259" key="4">
    <source>
        <dbReference type="PROSITE" id="PS51670"/>
    </source>
</evidence>
<dbReference type="InterPro" id="IPR029033">
    <property type="entry name" value="His_PPase_superfam"/>
</dbReference>
<dbReference type="EMBL" id="BTSX01000002">
    <property type="protein sequence ID" value="GMS84331.1"/>
    <property type="molecule type" value="Genomic_DNA"/>
</dbReference>
<dbReference type="InterPro" id="IPR050645">
    <property type="entry name" value="Histidine_acid_phosphatase"/>
</dbReference>